<feature type="domain" description="Ribosomal RNA small subunit methyltransferase E PUA-like" evidence="12">
    <location>
        <begin position="17"/>
        <end position="62"/>
    </location>
</feature>
<keyword evidence="14" id="KW-1185">Reference proteome</keyword>
<evidence type="ECO:0000259" key="12">
    <source>
        <dbReference type="Pfam" id="PF20260"/>
    </source>
</evidence>
<keyword evidence="7 10" id="KW-0949">S-adenosyl-L-methionine</keyword>
<dbReference type="InterPro" id="IPR046887">
    <property type="entry name" value="RsmE_PUA-like"/>
</dbReference>
<dbReference type="Proteomes" id="UP000184694">
    <property type="component" value="Unassembled WGS sequence"/>
</dbReference>
<dbReference type="InterPro" id="IPR029026">
    <property type="entry name" value="tRNA_m1G_MTases_N"/>
</dbReference>
<dbReference type="NCBIfam" id="TIGR00046">
    <property type="entry name" value="RsmE family RNA methyltransferase"/>
    <property type="match status" value="1"/>
</dbReference>
<evidence type="ECO:0000256" key="4">
    <source>
        <dbReference type="ARBA" id="ARBA00022552"/>
    </source>
</evidence>
<dbReference type="InterPro" id="IPR046886">
    <property type="entry name" value="RsmE_MTase_dom"/>
</dbReference>
<dbReference type="OrthoDB" id="9815641at2"/>
<evidence type="ECO:0000256" key="5">
    <source>
        <dbReference type="ARBA" id="ARBA00022603"/>
    </source>
</evidence>
<evidence type="ECO:0000256" key="10">
    <source>
        <dbReference type="PIRNR" id="PIRNR015601"/>
    </source>
</evidence>
<keyword evidence="3 10" id="KW-0963">Cytoplasm</keyword>
<reference evidence="14" key="1">
    <citation type="submission" date="2016-11" db="EMBL/GenBank/DDBJ databases">
        <authorList>
            <person name="Varghese N."/>
            <person name="Submissions S."/>
        </authorList>
    </citation>
    <scope>NUCLEOTIDE SEQUENCE [LARGE SCALE GENOMIC DNA]</scope>
    <source>
        <strain evidence="14">DSM 17456</strain>
    </source>
</reference>
<dbReference type="EMBL" id="FSRG01000003">
    <property type="protein sequence ID" value="SIN77031.1"/>
    <property type="molecule type" value="Genomic_DNA"/>
</dbReference>
<evidence type="ECO:0000256" key="2">
    <source>
        <dbReference type="ARBA" id="ARBA00005528"/>
    </source>
</evidence>
<dbReference type="InterPro" id="IPR006700">
    <property type="entry name" value="RsmE"/>
</dbReference>
<dbReference type="AlphaFoldDB" id="A0A1N6E208"/>
<dbReference type="PANTHER" id="PTHR30027:SF3">
    <property type="entry name" value="16S RRNA (URACIL(1498)-N(3))-METHYLTRANSFERASE"/>
    <property type="match status" value="1"/>
</dbReference>
<dbReference type="InterPro" id="IPR015947">
    <property type="entry name" value="PUA-like_sf"/>
</dbReference>
<protein>
    <recommendedName>
        <fullName evidence="10">Ribosomal RNA small subunit methyltransferase E</fullName>
        <ecNumber evidence="10">2.1.1.193</ecNumber>
    </recommendedName>
</protein>
<organism evidence="13 14">
    <name type="scientific">Halodesulfovibrio marinisediminis DSM 17456</name>
    <dbReference type="NCBI Taxonomy" id="1121457"/>
    <lineage>
        <taxon>Bacteria</taxon>
        <taxon>Pseudomonadati</taxon>
        <taxon>Thermodesulfobacteriota</taxon>
        <taxon>Desulfovibrionia</taxon>
        <taxon>Desulfovibrionales</taxon>
        <taxon>Desulfovibrionaceae</taxon>
        <taxon>Halodesulfovibrio</taxon>
    </lineage>
</organism>
<dbReference type="PIRSF" id="PIRSF015601">
    <property type="entry name" value="MTase_slr0722"/>
    <property type="match status" value="1"/>
</dbReference>
<dbReference type="CDD" id="cd18084">
    <property type="entry name" value="RsmE-like"/>
    <property type="match status" value="1"/>
</dbReference>
<evidence type="ECO:0000256" key="6">
    <source>
        <dbReference type="ARBA" id="ARBA00022679"/>
    </source>
</evidence>
<dbReference type="Pfam" id="PF20260">
    <property type="entry name" value="PUA_4"/>
    <property type="match status" value="1"/>
</dbReference>
<evidence type="ECO:0000256" key="1">
    <source>
        <dbReference type="ARBA" id="ARBA00004496"/>
    </source>
</evidence>
<evidence type="ECO:0000256" key="3">
    <source>
        <dbReference type="ARBA" id="ARBA00022490"/>
    </source>
</evidence>
<sequence>MKTFFLEADKWDEHCVLDGQEAKHAIKVLRMKTGDTVRLLDGKGREGTFIITDTTKHTVSLEQQEIIEHPKPESEHYVAIGWGKSVRRGWIFEKAVEFGAAGLWFWQADRSQSKVPVEIKEGWEGQMQAGAKQCDNPWVPELATFTDGAKGVMNRAAEFDNIFMLWEGQSPSDILSSAQLDLSGKTLFIIGPEGGFSDAEANYFQEQGAKPVSLGKRILRWETAALLCLGLAWWKGEVNNAAR</sequence>
<accession>A0A1N6E208</accession>
<keyword evidence="6 10" id="KW-0808">Transferase</keyword>
<comment type="subcellular location">
    <subcellularLocation>
        <location evidence="1 10">Cytoplasm</location>
    </subcellularLocation>
</comment>
<keyword evidence="5 10" id="KW-0489">Methyltransferase</keyword>
<dbReference type="EC" id="2.1.1.193" evidence="10"/>
<comment type="function">
    <text evidence="8 10">Specifically methylates the N3 position of the uracil ring of uridine 1498 (m3U1498) in 16S rRNA. Acts on the fully assembled 30S ribosomal subunit.</text>
</comment>
<keyword evidence="4 10" id="KW-0698">rRNA processing</keyword>
<name>A0A1N6E208_9BACT</name>
<evidence type="ECO:0000313" key="14">
    <source>
        <dbReference type="Proteomes" id="UP000184694"/>
    </source>
</evidence>
<dbReference type="SUPFAM" id="SSF75217">
    <property type="entry name" value="alpha/beta knot"/>
    <property type="match status" value="1"/>
</dbReference>
<comment type="similarity">
    <text evidence="2 10">Belongs to the RNA methyltransferase RsmE family.</text>
</comment>
<proteinExistence type="inferred from homology"/>
<evidence type="ECO:0000256" key="8">
    <source>
        <dbReference type="ARBA" id="ARBA00025699"/>
    </source>
</evidence>
<dbReference type="Pfam" id="PF04452">
    <property type="entry name" value="Methyltrans_RNA"/>
    <property type="match status" value="1"/>
</dbReference>
<dbReference type="PANTHER" id="PTHR30027">
    <property type="entry name" value="RIBOSOMAL RNA SMALL SUBUNIT METHYLTRANSFERASE E"/>
    <property type="match status" value="1"/>
</dbReference>
<dbReference type="NCBIfam" id="NF008703">
    <property type="entry name" value="PRK11713.6-2"/>
    <property type="match status" value="1"/>
</dbReference>
<dbReference type="Gene3D" id="3.40.1280.10">
    <property type="match status" value="1"/>
</dbReference>
<dbReference type="GO" id="GO:0070042">
    <property type="term" value="F:rRNA (uridine-N3-)-methyltransferase activity"/>
    <property type="evidence" value="ECO:0007669"/>
    <property type="project" value="TreeGrafter"/>
</dbReference>
<dbReference type="RefSeq" id="WP_074215499.1">
    <property type="nucleotide sequence ID" value="NZ_FSRG01000003.1"/>
</dbReference>
<feature type="domain" description="Ribosomal RNA small subunit methyltransferase E methyltransferase" evidence="11">
    <location>
        <begin position="75"/>
        <end position="231"/>
    </location>
</feature>
<dbReference type="STRING" id="1121457.SAMN02745161_0647"/>
<dbReference type="InterPro" id="IPR029028">
    <property type="entry name" value="Alpha/beta_knot_MTases"/>
</dbReference>
<dbReference type="GO" id="GO:0070475">
    <property type="term" value="P:rRNA base methylation"/>
    <property type="evidence" value="ECO:0007669"/>
    <property type="project" value="TreeGrafter"/>
</dbReference>
<comment type="catalytic activity">
    <reaction evidence="9 10">
        <text>uridine(1498) in 16S rRNA + S-adenosyl-L-methionine = N(3)-methyluridine(1498) in 16S rRNA + S-adenosyl-L-homocysteine + H(+)</text>
        <dbReference type="Rhea" id="RHEA:42920"/>
        <dbReference type="Rhea" id="RHEA-COMP:10283"/>
        <dbReference type="Rhea" id="RHEA-COMP:10284"/>
        <dbReference type="ChEBI" id="CHEBI:15378"/>
        <dbReference type="ChEBI" id="CHEBI:57856"/>
        <dbReference type="ChEBI" id="CHEBI:59789"/>
        <dbReference type="ChEBI" id="CHEBI:65315"/>
        <dbReference type="ChEBI" id="CHEBI:74502"/>
        <dbReference type="EC" id="2.1.1.193"/>
    </reaction>
</comment>
<gene>
    <name evidence="13" type="ORF">SAMN02745161_0647</name>
</gene>
<evidence type="ECO:0000256" key="9">
    <source>
        <dbReference type="ARBA" id="ARBA00047944"/>
    </source>
</evidence>
<evidence type="ECO:0000313" key="13">
    <source>
        <dbReference type="EMBL" id="SIN77031.1"/>
    </source>
</evidence>
<dbReference type="SUPFAM" id="SSF88697">
    <property type="entry name" value="PUA domain-like"/>
    <property type="match status" value="1"/>
</dbReference>
<dbReference type="GO" id="GO:0005737">
    <property type="term" value="C:cytoplasm"/>
    <property type="evidence" value="ECO:0007669"/>
    <property type="project" value="UniProtKB-SubCell"/>
</dbReference>
<evidence type="ECO:0000259" key="11">
    <source>
        <dbReference type="Pfam" id="PF04452"/>
    </source>
</evidence>
<evidence type="ECO:0000256" key="7">
    <source>
        <dbReference type="ARBA" id="ARBA00022691"/>
    </source>
</evidence>